<reference evidence="1" key="1">
    <citation type="submission" date="2023-07" db="EMBL/GenBank/DDBJ databases">
        <title>WGS assembly of Phaseolus vulgaris.</title>
        <authorList>
            <person name="Schmutz J."/>
            <person name="Mcclean P."/>
            <person name="Shu S."/>
            <person name="Cregan P."/>
            <person name="Rokhsar D."/>
            <person name="Jackson S."/>
        </authorList>
    </citation>
    <scope>NUCLEOTIDE SEQUENCE</scope>
</reference>
<accession>A0ACC3P0R5</accession>
<gene>
    <name evidence="1" type="ORF">PHAVU_L001758</name>
</gene>
<dbReference type="EMBL" id="MU967768">
    <property type="protein sequence ID" value="KAK6645930.1"/>
    <property type="molecule type" value="Genomic_DNA"/>
</dbReference>
<organism evidence="1 2">
    <name type="scientific">Phaseolus vulgaris</name>
    <name type="common">Kidney bean</name>
    <name type="synonym">French bean</name>
    <dbReference type="NCBI Taxonomy" id="3885"/>
    <lineage>
        <taxon>Eukaryota</taxon>
        <taxon>Viridiplantae</taxon>
        <taxon>Streptophyta</taxon>
        <taxon>Embryophyta</taxon>
        <taxon>Tracheophyta</taxon>
        <taxon>Spermatophyta</taxon>
        <taxon>Magnoliopsida</taxon>
        <taxon>eudicotyledons</taxon>
        <taxon>Gunneridae</taxon>
        <taxon>Pentapetalae</taxon>
        <taxon>rosids</taxon>
        <taxon>fabids</taxon>
        <taxon>Fabales</taxon>
        <taxon>Fabaceae</taxon>
        <taxon>Papilionoideae</taxon>
        <taxon>50 kb inversion clade</taxon>
        <taxon>NPAAA clade</taxon>
        <taxon>indigoferoid/millettioid clade</taxon>
        <taxon>Phaseoleae</taxon>
        <taxon>Phaseolus</taxon>
    </lineage>
</organism>
<keyword evidence="2" id="KW-1185">Reference proteome</keyword>
<evidence type="ECO:0000313" key="1">
    <source>
        <dbReference type="EMBL" id="KAK6645930.1"/>
    </source>
</evidence>
<sequence length="89" mass="10239">MDFRHQKPFYLHTSGRFRCGASYQRKLPSPRAAIFLSATLSMGVVFVRYCLIALMFEYHGKPSYAVRSIKNIKLVFLSFAHVLISPIQI</sequence>
<name>A0ACC3P0R5_PHAVU</name>
<proteinExistence type="predicted"/>
<comment type="caution">
    <text evidence="1">The sequence shown here is derived from an EMBL/GenBank/DDBJ whole genome shotgun (WGS) entry which is preliminary data.</text>
</comment>
<protein>
    <submittedName>
        <fullName evidence="1">Uncharacterized protein</fullName>
    </submittedName>
</protein>
<evidence type="ECO:0000313" key="2">
    <source>
        <dbReference type="Proteomes" id="UP000000226"/>
    </source>
</evidence>
<dbReference type="Proteomes" id="UP000000226">
    <property type="component" value="Unassembled WGS sequence"/>
</dbReference>